<accession>A0A811YFG2</accession>
<keyword evidence="3" id="KW-1185">Reference proteome</keyword>
<dbReference type="Proteomes" id="UP000645828">
    <property type="component" value="Unassembled WGS sequence"/>
</dbReference>
<feature type="domain" description="LITAF" evidence="1">
    <location>
        <begin position="70"/>
        <end position="120"/>
    </location>
</feature>
<name>A0A811YFG2_NYCPR</name>
<dbReference type="AlphaFoldDB" id="A0A811YFG2"/>
<proteinExistence type="predicted"/>
<dbReference type="InterPro" id="IPR006629">
    <property type="entry name" value="LITAF"/>
</dbReference>
<organism evidence="2 3">
    <name type="scientific">Nyctereutes procyonoides</name>
    <name type="common">Raccoon dog</name>
    <name type="synonym">Canis procyonoides</name>
    <dbReference type="NCBI Taxonomy" id="34880"/>
    <lineage>
        <taxon>Eukaryota</taxon>
        <taxon>Metazoa</taxon>
        <taxon>Chordata</taxon>
        <taxon>Craniata</taxon>
        <taxon>Vertebrata</taxon>
        <taxon>Euteleostomi</taxon>
        <taxon>Mammalia</taxon>
        <taxon>Eutheria</taxon>
        <taxon>Laurasiatheria</taxon>
        <taxon>Carnivora</taxon>
        <taxon>Caniformia</taxon>
        <taxon>Canidae</taxon>
        <taxon>Nyctereutes</taxon>
    </lineage>
</organism>
<dbReference type="Pfam" id="PF10601">
    <property type="entry name" value="zf-LITAF-like"/>
    <property type="match status" value="1"/>
</dbReference>
<dbReference type="SMART" id="SM00714">
    <property type="entry name" value="LITAF"/>
    <property type="match status" value="1"/>
</dbReference>
<gene>
    <name evidence="2" type="ORF">NYPRO_LOCUS5926</name>
</gene>
<sequence length="121" mass="13448">MSAPGSYQEAAGPSMVPTMPPSYEEVVVVNSYFPMPPAPQTWTNPPMYCTQPVPIPSASATSVLFQLEGPVQMCCSFYNKRIGSRLSYNTSSPVHPFLIWTFDVDHYCPNCKAFLGTYKRL</sequence>
<protein>
    <submittedName>
        <fullName evidence="2">(raccoon dog) hypothetical protein</fullName>
    </submittedName>
</protein>
<evidence type="ECO:0000259" key="1">
    <source>
        <dbReference type="SMART" id="SM00714"/>
    </source>
</evidence>
<evidence type="ECO:0000313" key="2">
    <source>
        <dbReference type="EMBL" id="CAD7673132.1"/>
    </source>
</evidence>
<reference evidence="2" key="1">
    <citation type="submission" date="2020-12" db="EMBL/GenBank/DDBJ databases">
        <authorList>
            <consortium name="Molecular Ecology Group"/>
        </authorList>
    </citation>
    <scope>NUCLEOTIDE SEQUENCE</scope>
    <source>
        <strain evidence="2">TBG_1078</strain>
    </source>
</reference>
<comment type="caution">
    <text evidence="2">The sequence shown here is derived from an EMBL/GenBank/DDBJ whole genome shotgun (WGS) entry which is preliminary data.</text>
</comment>
<evidence type="ECO:0000313" key="3">
    <source>
        <dbReference type="Proteomes" id="UP000645828"/>
    </source>
</evidence>
<dbReference type="EMBL" id="CAJHUB010000670">
    <property type="protein sequence ID" value="CAD7673132.1"/>
    <property type="molecule type" value="Genomic_DNA"/>
</dbReference>